<protein>
    <submittedName>
        <fullName evidence="11">Insulinase family protein</fullName>
    </submittedName>
</protein>
<name>A0A849SK31_UNCEI</name>
<evidence type="ECO:0000313" key="12">
    <source>
        <dbReference type="Proteomes" id="UP000580839"/>
    </source>
</evidence>
<dbReference type="Pfam" id="PF00675">
    <property type="entry name" value="Peptidase_M16"/>
    <property type="match status" value="2"/>
</dbReference>
<dbReference type="GO" id="GO:0004222">
    <property type="term" value="F:metalloendopeptidase activity"/>
    <property type="evidence" value="ECO:0007669"/>
    <property type="project" value="InterPro"/>
</dbReference>
<comment type="similarity">
    <text evidence="1 7">Belongs to the peptidase M16 family.</text>
</comment>
<dbReference type="InterPro" id="IPR011765">
    <property type="entry name" value="Pept_M16_N"/>
</dbReference>
<keyword evidence="2" id="KW-0645">Protease</keyword>
<dbReference type="Pfam" id="PF05193">
    <property type="entry name" value="Peptidase_M16_C"/>
    <property type="match status" value="1"/>
</dbReference>
<dbReference type="PROSITE" id="PS00143">
    <property type="entry name" value="INSULINASE"/>
    <property type="match status" value="1"/>
</dbReference>
<dbReference type="Proteomes" id="UP000580839">
    <property type="component" value="Unassembled WGS sequence"/>
</dbReference>
<feature type="signal peptide" evidence="8">
    <location>
        <begin position="1"/>
        <end position="22"/>
    </location>
</feature>
<evidence type="ECO:0000256" key="7">
    <source>
        <dbReference type="RuleBase" id="RU004447"/>
    </source>
</evidence>
<dbReference type="GO" id="GO:0046872">
    <property type="term" value="F:metal ion binding"/>
    <property type="evidence" value="ECO:0007669"/>
    <property type="project" value="UniProtKB-KW"/>
</dbReference>
<evidence type="ECO:0000256" key="3">
    <source>
        <dbReference type="ARBA" id="ARBA00022723"/>
    </source>
</evidence>
<keyword evidence="5" id="KW-0862">Zinc</keyword>
<keyword evidence="4" id="KW-0378">Hydrolase</keyword>
<evidence type="ECO:0000259" key="10">
    <source>
        <dbReference type="Pfam" id="PF05193"/>
    </source>
</evidence>
<dbReference type="Gene3D" id="3.30.830.10">
    <property type="entry name" value="Metalloenzyme, LuxS/M16 peptidase-like"/>
    <property type="match status" value="3"/>
</dbReference>
<dbReference type="GO" id="GO:0006508">
    <property type="term" value="P:proteolysis"/>
    <property type="evidence" value="ECO:0007669"/>
    <property type="project" value="UniProtKB-KW"/>
</dbReference>
<keyword evidence="6" id="KW-0482">Metalloprotease</keyword>
<comment type="caution">
    <text evidence="11">The sequence shown here is derived from an EMBL/GenBank/DDBJ whole genome shotgun (WGS) entry which is preliminary data.</text>
</comment>
<dbReference type="InterPro" id="IPR007863">
    <property type="entry name" value="Peptidase_M16_C"/>
</dbReference>
<evidence type="ECO:0000256" key="5">
    <source>
        <dbReference type="ARBA" id="ARBA00022833"/>
    </source>
</evidence>
<feature type="domain" description="Peptidase M16 C-terminal" evidence="10">
    <location>
        <begin position="280"/>
        <end position="452"/>
    </location>
</feature>
<dbReference type="PANTHER" id="PTHR43690:SF17">
    <property type="entry name" value="PROTEIN YHJJ"/>
    <property type="match status" value="1"/>
</dbReference>
<keyword evidence="8" id="KW-0732">Signal</keyword>
<evidence type="ECO:0000313" key="11">
    <source>
        <dbReference type="EMBL" id="NOT32914.1"/>
    </source>
</evidence>
<reference evidence="11 12" key="1">
    <citation type="submission" date="2020-04" db="EMBL/GenBank/DDBJ databases">
        <title>Metagenomic profiling of ammonia- and methane-oxidizing microorganisms in a Dutch drinking water treatment plant.</title>
        <authorList>
            <person name="Poghosyan L."/>
            <person name="Leucker S."/>
        </authorList>
    </citation>
    <scope>NUCLEOTIDE SEQUENCE [LARGE SCALE GENOMIC DNA]</scope>
    <source>
        <strain evidence="11">S-RSF-IL-03</strain>
    </source>
</reference>
<dbReference type="InterPro" id="IPR050626">
    <property type="entry name" value="Peptidase_M16"/>
</dbReference>
<evidence type="ECO:0000259" key="9">
    <source>
        <dbReference type="Pfam" id="PF00675"/>
    </source>
</evidence>
<evidence type="ECO:0000256" key="1">
    <source>
        <dbReference type="ARBA" id="ARBA00007261"/>
    </source>
</evidence>
<feature type="domain" description="Peptidase M16 N-terminal" evidence="9">
    <location>
        <begin position="165"/>
        <end position="259"/>
    </location>
</feature>
<evidence type="ECO:0000256" key="8">
    <source>
        <dbReference type="SAM" id="SignalP"/>
    </source>
</evidence>
<accession>A0A849SK31</accession>
<dbReference type="InterPro" id="IPR011249">
    <property type="entry name" value="Metalloenz_LuxS/M16"/>
</dbReference>
<evidence type="ECO:0000256" key="2">
    <source>
        <dbReference type="ARBA" id="ARBA00022670"/>
    </source>
</evidence>
<organism evidence="11 12">
    <name type="scientific">Eiseniibacteriota bacterium</name>
    <dbReference type="NCBI Taxonomy" id="2212470"/>
    <lineage>
        <taxon>Bacteria</taxon>
        <taxon>Candidatus Eiseniibacteriota</taxon>
    </lineage>
</organism>
<feature type="domain" description="Peptidase M16 N-terminal" evidence="9">
    <location>
        <begin position="78"/>
        <end position="114"/>
    </location>
</feature>
<gene>
    <name evidence="11" type="ORF">HOP12_01955</name>
</gene>
<dbReference type="EMBL" id="JABFRW010000020">
    <property type="protein sequence ID" value="NOT32914.1"/>
    <property type="molecule type" value="Genomic_DNA"/>
</dbReference>
<evidence type="ECO:0000256" key="6">
    <source>
        <dbReference type="ARBA" id="ARBA00023049"/>
    </source>
</evidence>
<proteinExistence type="inferred from homology"/>
<dbReference type="SUPFAM" id="SSF63411">
    <property type="entry name" value="LuxS/MPP-like metallohydrolase"/>
    <property type="match status" value="2"/>
</dbReference>
<sequence length="533" mass="58578">MKTSRRGHAVLVLATCVTLALAAVWSGASNAVAARSKPIRSGVTAPRVRTGLENLERRVQEFTLPNGLRFLVVERHEAPVFSYFTVVNAGSSDENIGTTGLAHMMEHMAFKGTRVIGTSDFAAEQPLLAAEEAAWQALFAARQRAGRGDSTRLAGLEQGLTEAMKASNQYVVSNEMSRLIEEAGGQNLNAFTANDITAYFYSLPSNRLDFWGAMHAGGFVQPVFREFYKERDVVFEERRMRVESSPVGRLVDEFIHASYVAHPYGFGGIGHPSDLKGFSRSQGEDFFRRYYVAKNMTIAVVGDVTLDEVKRVATRFFGAISAAEPPLPPTTVEPEQRAERRVMIEEGSQPQILIGWKIPAATDPSYAAYKALADLLAGGNYSRLVKKFVKERKSATTMQAFTGFPGEKYPNQMMLYVAPAAGQDPEALEREIYAELDTLESHPFTAEEVAGYQVRMKAQKLGAVDANDRLAGELAQAQALYGDWRQFFREQERVQSLTPDALMQALQSAAKRSRRTVAMIVNPAAGQAPAGGR</sequence>
<dbReference type="PANTHER" id="PTHR43690">
    <property type="entry name" value="NARDILYSIN"/>
    <property type="match status" value="1"/>
</dbReference>
<keyword evidence="3" id="KW-0479">Metal-binding</keyword>
<evidence type="ECO:0000256" key="4">
    <source>
        <dbReference type="ARBA" id="ARBA00022801"/>
    </source>
</evidence>
<dbReference type="InterPro" id="IPR001431">
    <property type="entry name" value="Pept_M16_Zn_BS"/>
</dbReference>
<feature type="chain" id="PRO_5032980005" evidence="8">
    <location>
        <begin position="23"/>
        <end position="533"/>
    </location>
</feature>
<dbReference type="AlphaFoldDB" id="A0A849SK31"/>